<dbReference type="AlphaFoldDB" id="A0A392RND2"/>
<protein>
    <submittedName>
        <fullName evidence="2">Histone H2A</fullName>
    </submittedName>
</protein>
<feature type="domain" description="Histone H2A C-terminal" evidence="1">
    <location>
        <begin position="18"/>
        <end position="36"/>
    </location>
</feature>
<reference evidence="2 3" key="1">
    <citation type="journal article" date="2018" name="Front. Plant Sci.">
        <title>Red Clover (Trifolium pratense) and Zigzag Clover (T. medium) - A Picture of Genomic Similarities and Differences.</title>
        <authorList>
            <person name="Dluhosova J."/>
            <person name="Istvanek J."/>
            <person name="Nedelnik J."/>
            <person name="Repkova J."/>
        </authorList>
    </citation>
    <scope>NUCLEOTIDE SEQUENCE [LARGE SCALE GENOMIC DNA]</scope>
    <source>
        <strain evidence="3">cv. 10/8</strain>
        <tissue evidence="2">Leaf</tissue>
    </source>
</reference>
<dbReference type="InterPro" id="IPR032454">
    <property type="entry name" value="Histone_H2A_C"/>
</dbReference>
<evidence type="ECO:0000313" key="2">
    <source>
        <dbReference type="EMBL" id="MCI37594.1"/>
    </source>
</evidence>
<dbReference type="EMBL" id="LXQA010246246">
    <property type="protein sequence ID" value="MCI37594.1"/>
    <property type="molecule type" value="Genomic_DNA"/>
</dbReference>
<evidence type="ECO:0000313" key="3">
    <source>
        <dbReference type="Proteomes" id="UP000265520"/>
    </source>
</evidence>
<evidence type="ECO:0000259" key="1">
    <source>
        <dbReference type="Pfam" id="PF16211"/>
    </source>
</evidence>
<accession>A0A392RND2</accession>
<dbReference type="Proteomes" id="UP000265520">
    <property type="component" value="Unassembled WGS sequence"/>
</dbReference>
<organism evidence="2 3">
    <name type="scientific">Trifolium medium</name>
    <dbReference type="NCBI Taxonomy" id="97028"/>
    <lineage>
        <taxon>Eukaryota</taxon>
        <taxon>Viridiplantae</taxon>
        <taxon>Streptophyta</taxon>
        <taxon>Embryophyta</taxon>
        <taxon>Tracheophyta</taxon>
        <taxon>Spermatophyta</taxon>
        <taxon>Magnoliopsida</taxon>
        <taxon>eudicotyledons</taxon>
        <taxon>Gunneridae</taxon>
        <taxon>Pentapetalae</taxon>
        <taxon>rosids</taxon>
        <taxon>fabids</taxon>
        <taxon>Fabales</taxon>
        <taxon>Fabaceae</taxon>
        <taxon>Papilionoideae</taxon>
        <taxon>50 kb inversion clade</taxon>
        <taxon>NPAAA clade</taxon>
        <taxon>Hologalegina</taxon>
        <taxon>IRL clade</taxon>
        <taxon>Trifolieae</taxon>
        <taxon>Trifolium</taxon>
    </lineage>
</organism>
<proteinExistence type="predicted"/>
<comment type="caution">
    <text evidence="2">The sequence shown here is derived from an EMBL/GenBank/DDBJ whole genome shotgun (WGS) entry which is preliminary data.</text>
</comment>
<sequence length="47" mass="5030">MISSQTNYVLEALSIYDAGVLPNINPMLLPEKNERAAAKAGKSPNKA</sequence>
<keyword evidence="3" id="KW-1185">Reference proteome</keyword>
<name>A0A392RND2_9FABA</name>
<dbReference type="Pfam" id="PF16211">
    <property type="entry name" value="Histone_H2A_C"/>
    <property type="match status" value="1"/>
</dbReference>